<dbReference type="Proteomes" id="UP000031586">
    <property type="component" value="Unassembled WGS sequence"/>
</dbReference>
<dbReference type="Pfam" id="PF00589">
    <property type="entry name" value="Phage_integrase"/>
    <property type="match status" value="1"/>
</dbReference>
<dbReference type="InterPro" id="IPR002104">
    <property type="entry name" value="Integrase_catalytic"/>
</dbReference>
<dbReference type="Gene3D" id="1.10.443.10">
    <property type="entry name" value="Intergrase catalytic core"/>
    <property type="match status" value="1"/>
</dbReference>
<proteinExistence type="predicted"/>
<dbReference type="InterPro" id="IPR011010">
    <property type="entry name" value="DNA_brk_join_enz"/>
</dbReference>
<dbReference type="PANTHER" id="PTHR34605">
    <property type="entry name" value="PHAGE_INTEGRASE DOMAIN-CONTAINING PROTEIN"/>
    <property type="match status" value="1"/>
</dbReference>
<reference evidence="4 5" key="1">
    <citation type="submission" date="2014-07" db="EMBL/GenBank/DDBJ databases">
        <title>Unique and conserved regions in Vibrio harveyi and related species in comparison with the shrimp pathogen Vibrio harveyi CAIM 1792.</title>
        <authorList>
            <person name="Espinoza-Valles I."/>
            <person name="Vora G."/>
            <person name="Leekitcharoenphon P."/>
            <person name="Ussery D."/>
            <person name="Hoj L."/>
            <person name="Gomez-Gil B."/>
        </authorList>
    </citation>
    <scope>NUCLEOTIDE SEQUENCE [LARGE SCALE GENOMIC DNA]</scope>
    <source>
        <strain evidence="5">CAIM 1854 / LMG 25443</strain>
    </source>
</reference>
<evidence type="ECO:0000313" key="5">
    <source>
        <dbReference type="Proteomes" id="UP000031586"/>
    </source>
</evidence>
<organism evidence="4 5">
    <name type="scientific">Vibrio owensii CAIM 1854 = LMG 25443</name>
    <dbReference type="NCBI Taxonomy" id="1229493"/>
    <lineage>
        <taxon>Bacteria</taxon>
        <taxon>Pseudomonadati</taxon>
        <taxon>Pseudomonadota</taxon>
        <taxon>Gammaproteobacteria</taxon>
        <taxon>Vibrionales</taxon>
        <taxon>Vibrionaceae</taxon>
        <taxon>Vibrio</taxon>
    </lineage>
</organism>
<sequence>MLRFFEIADRITFQIACIFLQLNCANYKIALILNAIRAGRLKRGFFVLLVADNSIGASLMESSMGSNYDSLRPAQLRMLTMLPTTAAANTPEVQRQAKRFLEELEQTRGGLRNRSWDKLESRWGLFVTFCFRCGEQPLPVKHEVLMSYLSERGALVHRNTLKGDLWAINTIHFNAGFSKPCDDPAVKALVKTISDEQVEAGTGIKQATPITLDDLRVISESYEHSSSLHDIRDLAILGTAFSCLLRGSELRRIKLGHIDFTRAKLTIPFTKTNHSGAPDIAPISKMALRWIEKYLKSANFDLNDKEQFVFRRLTPRHTLHRDKSACIGKDALSRCYKRAYELVELNHIGETPFSTHSTRVGSCQALWAAGVELGEIMKLGRWSTEAIAYQYGRGFEPNTETVNSILSF</sequence>
<evidence type="ECO:0000259" key="3">
    <source>
        <dbReference type="PROSITE" id="PS51898"/>
    </source>
</evidence>
<accession>A0A0C1ZAF7</accession>
<dbReference type="EMBL" id="JPRD01000015">
    <property type="protein sequence ID" value="KIF53159.1"/>
    <property type="molecule type" value="Genomic_DNA"/>
</dbReference>
<dbReference type="GO" id="GO:0003677">
    <property type="term" value="F:DNA binding"/>
    <property type="evidence" value="ECO:0007669"/>
    <property type="project" value="UniProtKB-KW"/>
</dbReference>
<evidence type="ECO:0000313" key="4">
    <source>
        <dbReference type="EMBL" id="KIF53159.1"/>
    </source>
</evidence>
<dbReference type="GO" id="GO:0015074">
    <property type="term" value="P:DNA integration"/>
    <property type="evidence" value="ECO:0007669"/>
    <property type="project" value="InterPro"/>
</dbReference>
<name>A0A0C1ZAF7_9VIBR</name>
<dbReference type="SUPFAM" id="SSF47823">
    <property type="entry name" value="lambda integrase-like, N-terminal domain"/>
    <property type="match status" value="1"/>
</dbReference>
<dbReference type="Gene3D" id="1.10.150.130">
    <property type="match status" value="1"/>
</dbReference>
<keyword evidence="1" id="KW-0238">DNA-binding</keyword>
<dbReference type="InterPro" id="IPR013762">
    <property type="entry name" value="Integrase-like_cat_sf"/>
</dbReference>
<feature type="domain" description="Tyr recombinase" evidence="3">
    <location>
        <begin position="205"/>
        <end position="407"/>
    </location>
</feature>
<evidence type="ECO:0000256" key="2">
    <source>
        <dbReference type="ARBA" id="ARBA00023172"/>
    </source>
</evidence>
<keyword evidence="2" id="KW-0233">DNA recombination</keyword>
<dbReference type="PROSITE" id="PS51898">
    <property type="entry name" value="TYR_RECOMBINASE"/>
    <property type="match status" value="1"/>
</dbReference>
<dbReference type="GO" id="GO:0006310">
    <property type="term" value="P:DNA recombination"/>
    <property type="evidence" value="ECO:0007669"/>
    <property type="project" value="UniProtKB-KW"/>
</dbReference>
<dbReference type="PANTHER" id="PTHR34605:SF4">
    <property type="entry name" value="DNA ADENINE METHYLTRANSFERASE"/>
    <property type="match status" value="1"/>
</dbReference>
<dbReference type="SUPFAM" id="SSF56349">
    <property type="entry name" value="DNA breaking-rejoining enzymes"/>
    <property type="match status" value="1"/>
</dbReference>
<dbReference type="PATRIC" id="fig|1229493.5.peg.980"/>
<protein>
    <recommendedName>
        <fullName evidence="3">Tyr recombinase domain-containing protein</fullName>
    </recommendedName>
</protein>
<comment type="caution">
    <text evidence="4">The sequence shown here is derived from an EMBL/GenBank/DDBJ whole genome shotgun (WGS) entry which is preliminary data.</text>
</comment>
<dbReference type="RefSeq" id="WP_020194338.1">
    <property type="nucleotide sequence ID" value="NZ_BAOH01000005.1"/>
</dbReference>
<dbReference type="InterPro" id="IPR052925">
    <property type="entry name" value="Phage_Integrase-like_Recomb"/>
</dbReference>
<dbReference type="AlphaFoldDB" id="A0A0C1ZAF7"/>
<evidence type="ECO:0000256" key="1">
    <source>
        <dbReference type="ARBA" id="ARBA00023125"/>
    </source>
</evidence>
<gene>
    <name evidence="4" type="ORF">H735_09480</name>
</gene>
<dbReference type="InterPro" id="IPR010998">
    <property type="entry name" value="Integrase_recombinase_N"/>
</dbReference>